<gene>
    <name evidence="1" type="ORF">HPB50_007713</name>
</gene>
<reference evidence="1" key="1">
    <citation type="submission" date="2020-05" db="EMBL/GenBank/DDBJ databases">
        <title>Large-scale comparative analyses of tick genomes elucidate their genetic diversity and vector capacities.</title>
        <authorList>
            <person name="Jia N."/>
            <person name="Wang J."/>
            <person name="Shi W."/>
            <person name="Du L."/>
            <person name="Sun Y."/>
            <person name="Zhan W."/>
            <person name="Jiang J."/>
            <person name="Wang Q."/>
            <person name="Zhang B."/>
            <person name="Ji P."/>
            <person name="Sakyi L.B."/>
            <person name="Cui X."/>
            <person name="Yuan T."/>
            <person name="Jiang B."/>
            <person name="Yang W."/>
            <person name="Lam T.T.-Y."/>
            <person name="Chang Q."/>
            <person name="Ding S."/>
            <person name="Wang X."/>
            <person name="Zhu J."/>
            <person name="Ruan X."/>
            <person name="Zhao L."/>
            <person name="Wei J."/>
            <person name="Que T."/>
            <person name="Du C."/>
            <person name="Cheng J."/>
            <person name="Dai P."/>
            <person name="Han X."/>
            <person name="Huang E."/>
            <person name="Gao Y."/>
            <person name="Liu J."/>
            <person name="Shao H."/>
            <person name="Ye R."/>
            <person name="Li L."/>
            <person name="Wei W."/>
            <person name="Wang X."/>
            <person name="Wang C."/>
            <person name="Yang T."/>
            <person name="Huo Q."/>
            <person name="Li W."/>
            <person name="Guo W."/>
            <person name="Chen H."/>
            <person name="Zhou L."/>
            <person name="Ni X."/>
            <person name="Tian J."/>
            <person name="Zhou Y."/>
            <person name="Sheng Y."/>
            <person name="Liu T."/>
            <person name="Pan Y."/>
            <person name="Xia L."/>
            <person name="Li J."/>
            <person name="Zhao F."/>
            <person name="Cao W."/>
        </authorList>
    </citation>
    <scope>NUCLEOTIDE SEQUENCE</scope>
    <source>
        <strain evidence="1">Hyas-2018</strain>
    </source>
</reference>
<comment type="caution">
    <text evidence="1">The sequence shown here is derived from an EMBL/GenBank/DDBJ whole genome shotgun (WGS) entry which is preliminary data.</text>
</comment>
<accession>A0ACB7TK97</accession>
<dbReference type="Proteomes" id="UP000821845">
    <property type="component" value="Chromosome 1"/>
</dbReference>
<keyword evidence="2" id="KW-1185">Reference proteome</keyword>
<organism evidence="1 2">
    <name type="scientific">Hyalomma asiaticum</name>
    <name type="common">Tick</name>
    <dbReference type="NCBI Taxonomy" id="266040"/>
    <lineage>
        <taxon>Eukaryota</taxon>
        <taxon>Metazoa</taxon>
        <taxon>Ecdysozoa</taxon>
        <taxon>Arthropoda</taxon>
        <taxon>Chelicerata</taxon>
        <taxon>Arachnida</taxon>
        <taxon>Acari</taxon>
        <taxon>Parasitiformes</taxon>
        <taxon>Ixodida</taxon>
        <taxon>Ixodoidea</taxon>
        <taxon>Ixodidae</taxon>
        <taxon>Hyalomminae</taxon>
        <taxon>Hyalomma</taxon>
    </lineage>
</organism>
<name>A0ACB7TK97_HYAAI</name>
<dbReference type="EMBL" id="CM023481">
    <property type="protein sequence ID" value="KAH6945279.1"/>
    <property type="molecule type" value="Genomic_DNA"/>
</dbReference>
<proteinExistence type="predicted"/>
<sequence length="401" mass="43550">MTVVKGTITRSRMEWVVGQVRERRPGMRRRPTPCVRCFAAGVRYVLQRLRVGSKSRERSTAPESDTARRNQFATLRSAVAPARGARAGAVRTRVLTLASQRGCASGQSPGSVAPHRNPTQRAEINLPRCAQLLPLPGAHVLVPCALVCSRWRARACERNAVTLAARVPSRQRIDRIRAAPHRSNCAVRNVAGTAARPNPTRPAPLADRVVAICQNVSPASKDRYTRYEHRLKDSSLSRLSFCASGSGQCMRPQGADSDEELVSSAPDSRNWRGIGIALLVIAGVCALIVTAVILLTPGDKGPRVKQARISLEEVLHGTFNPRKFNGSWVSESVNRSCASSRRLPVRDALEAAPAPAAVADVRCELEAACDASSAIFSLLCEQGMLALRSMEKKCQLKQSMR</sequence>
<evidence type="ECO:0000313" key="2">
    <source>
        <dbReference type="Proteomes" id="UP000821845"/>
    </source>
</evidence>
<evidence type="ECO:0000313" key="1">
    <source>
        <dbReference type="EMBL" id="KAH6945279.1"/>
    </source>
</evidence>
<protein>
    <submittedName>
        <fullName evidence="1">Uncharacterized protein</fullName>
    </submittedName>
</protein>